<protein>
    <submittedName>
        <fullName evidence="4">Uncharacterized protein LOC115885482</fullName>
    </submittedName>
</protein>
<dbReference type="GO" id="GO:0005634">
    <property type="term" value="C:nucleus"/>
    <property type="evidence" value="ECO:0007669"/>
    <property type="project" value="UniProtKB-SubCell"/>
</dbReference>
<proteinExistence type="predicted"/>
<evidence type="ECO:0000313" key="3">
    <source>
        <dbReference type="Proteomes" id="UP000504635"/>
    </source>
</evidence>
<dbReference type="Gene3D" id="1.10.10.60">
    <property type="entry name" value="Homeodomain-like"/>
    <property type="match status" value="1"/>
</dbReference>
<dbReference type="OrthoDB" id="6777974at2759"/>
<dbReference type="RefSeq" id="XP_030760287.1">
    <property type="nucleotide sequence ID" value="XM_030904427.1"/>
</dbReference>
<accession>A0A6J2Y9Y5</accession>
<organism evidence="3 4">
    <name type="scientific">Sitophilus oryzae</name>
    <name type="common">Rice weevil</name>
    <name type="synonym">Curculio oryzae</name>
    <dbReference type="NCBI Taxonomy" id="7048"/>
    <lineage>
        <taxon>Eukaryota</taxon>
        <taxon>Metazoa</taxon>
        <taxon>Ecdysozoa</taxon>
        <taxon>Arthropoda</taxon>
        <taxon>Hexapoda</taxon>
        <taxon>Insecta</taxon>
        <taxon>Pterygota</taxon>
        <taxon>Neoptera</taxon>
        <taxon>Endopterygota</taxon>
        <taxon>Coleoptera</taxon>
        <taxon>Polyphaga</taxon>
        <taxon>Cucujiformia</taxon>
        <taxon>Curculionidae</taxon>
        <taxon>Dryophthorinae</taxon>
        <taxon>Sitophilus</taxon>
    </lineage>
</organism>
<evidence type="ECO:0000256" key="1">
    <source>
        <dbReference type="ARBA" id="ARBA00004123"/>
    </source>
</evidence>
<name>A0A6J2Y9Y5_SITOR</name>
<dbReference type="AlphaFoldDB" id="A0A6J2Y9Y5"/>
<gene>
    <name evidence="4" type="primary">LOC115885482</name>
</gene>
<dbReference type="SUPFAM" id="SSF46689">
    <property type="entry name" value="Homeodomain-like"/>
    <property type="match status" value="1"/>
</dbReference>
<sequence length="109" mass="12196">MSTAAEITENSTSKMIIMPTNYRRKGNCSRATWTEVMLKMAMQAVRSGNMGVNEASREFKVPYTTLRRRLVRGDTKKKSLGSPSVLGLENERKIVEGCLTVGITCTFSW</sequence>
<keyword evidence="3" id="KW-1185">Reference proteome</keyword>
<evidence type="ECO:0000259" key="2">
    <source>
        <dbReference type="Pfam" id="PF05225"/>
    </source>
</evidence>
<reference evidence="4" key="1">
    <citation type="submission" date="2025-08" db="UniProtKB">
        <authorList>
            <consortium name="RefSeq"/>
        </authorList>
    </citation>
    <scope>IDENTIFICATION</scope>
    <source>
        <tissue evidence="4">Gonads</tissue>
    </source>
</reference>
<dbReference type="GeneID" id="115885482"/>
<dbReference type="GO" id="GO:0003677">
    <property type="term" value="F:DNA binding"/>
    <property type="evidence" value="ECO:0007669"/>
    <property type="project" value="InterPro"/>
</dbReference>
<dbReference type="InParanoid" id="A0A6J2Y9Y5"/>
<comment type="subcellular location">
    <subcellularLocation>
        <location evidence="1">Nucleus</location>
    </subcellularLocation>
</comment>
<dbReference type="InterPro" id="IPR009057">
    <property type="entry name" value="Homeodomain-like_sf"/>
</dbReference>
<dbReference type="Proteomes" id="UP000504635">
    <property type="component" value="Unplaced"/>
</dbReference>
<feature type="domain" description="HTH psq-type" evidence="2">
    <location>
        <begin position="40"/>
        <end position="76"/>
    </location>
</feature>
<dbReference type="InterPro" id="IPR007889">
    <property type="entry name" value="HTH_Psq"/>
</dbReference>
<dbReference type="Pfam" id="PF05225">
    <property type="entry name" value="HTH_psq"/>
    <property type="match status" value="1"/>
</dbReference>
<dbReference type="KEGG" id="soy:115885482"/>
<evidence type="ECO:0000313" key="4">
    <source>
        <dbReference type="RefSeq" id="XP_030760287.1"/>
    </source>
</evidence>